<sequence length="262" mass="28391">MWRLLPITLLRFASAFPTNWNGTTTCPQDALYTSLIGDGGEFCSSVLEGSHCGTGYSTPPEYMRYNQTQISSYCECILTDSGAITTSANSSRETTGDVTVTTADSASQTGSQSVSETQSEMGRPGGLSDSTSMATTEGPTLTPTGSSNGTDLTSSSLGDATGSGASASTSIESQSYPLGFNLDDNYGNTNSWFLESDSICCVLRRSFRRGRLKFVLDDDDWHTNFRFLEPDSVSCVLRRSFKSDHLKPDLDDDDWYTWANDI</sequence>
<feature type="signal peptide" evidence="2">
    <location>
        <begin position="1"/>
        <end position="15"/>
    </location>
</feature>
<dbReference type="Proteomes" id="UP000287124">
    <property type="component" value="Unassembled WGS sequence"/>
</dbReference>
<accession>A0A430M1X3</accession>
<evidence type="ECO:0000313" key="3">
    <source>
        <dbReference type="EMBL" id="RTE81904.1"/>
    </source>
</evidence>
<evidence type="ECO:0000256" key="1">
    <source>
        <dbReference type="SAM" id="MobiDB-lite"/>
    </source>
</evidence>
<protein>
    <submittedName>
        <fullName evidence="3">Uncharacterized protein</fullName>
    </submittedName>
</protein>
<dbReference type="EMBL" id="MIKF01000034">
    <property type="protein sequence ID" value="RTE81904.1"/>
    <property type="molecule type" value="Genomic_DNA"/>
</dbReference>
<evidence type="ECO:0000256" key="2">
    <source>
        <dbReference type="SAM" id="SignalP"/>
    </source>
</evidence>
<reference evidence="3 4" key="1">
    <citation type="submission" date="2017-06" db="EMBL/GenBank/DDBJ databases">
        <title>Comparative genomic analysis of Ambrosia Fusariam Clade fungi.</title>
        <authorList>
            <person name="Stajich J.E."/>
            <person name="Carrillo J."/>
            <person name="Kijimoto T."/>
            <person name="Eskalen A."/>
            <person name="O'Donnell K."/>
            <person name="Kasson M."/>
        </authorList>
    </citation>
    <scope>NUCLEOTIDE SEQUENCE [LARGE SCALE GENOMIC DNA]</scope>
    <source>
        <strain evidence="3 4">UCR1854</strain>
    </source>
</reference>
<organism evidence="3 4">
    <name type="scientific">Fusarium euwallaceae</name>
    <dbReference type="NCBI Taxonomy" id="1147111"/>
    <lineage>
        <taxon>Eukaryota</taxon>
        <taxon>Fungi</taxon>
        <taxon>Dikarya</taxon>
        <taxon>Ascomycota</taxon>
        <taxon>Pezizomycotina</taxon>
        <taxon>Sordariomycetes</taxon>
        <taxon>Hypocreomycetidae</taxon>
        <taxon>Hypocreales</taxon>
        <taxon>Nectriaceae</taxon>
        <taxon>Fusarium</taxon>
        <taxon>Fusarium solani species complex</taxon>
    </lineage>
</organism>
<dbReference type="AlphaFoldDB" id="A0A430M1X3"/>
<evidence type="ECO:0000313" key="4">
    <source>
        <dbReference type="Proteomes" id="UP000287124"/>
    </source>
</evidence>
<feature type="compositionally biased region" description="Low complexity" evidence="1">
    <location>
        <begin position="153"/>
        <end position="170"/>
    </location>
</feature>
<name>A0A430M1X3_9HYPO</name>
<keyword evidence="4" id="KW-1185">Reference proteome</keyword>
<keyword evidence="2" id="KW-0732">Signal</keyword>
<comment type="caution">
    <text evidence="3">The sequence shown here is derived from an EMBL/GenBank/DDBJ whole genome shotgun (WGS) entry which is preliminary data.</text>
</comment>
<proteinExistence type="predicted"/>
<feature type="chain" id="PRO_5018982711" evidence="2">
    <location>
        <begin position="16"/>
        <end position="262"/>
    </location>
</feature>
<feature type="region of interest" description="Disordered" evidence="1">
    <location>
        <begin position="87"/>
        <end position="170"/>
    </location>
</feature>
<feature type="compositionally biased region" description="Polar residues" evidence="1">
    <location>
        <begin position="87"/>
        <end position="120"/>
    </location>
</feature>
<feature type="compositionally biased region" description="Polar residues" evidence="1">
    <location>
        <begin position="128"/>
        <end position="152"/>
    </location>
</feature>
<gene>
    <name evidence="3" type="ORF">BHE90_003592</name>
</gene>